<proteinExistence type="predicted"/>
<reference evidence="1" key="2">
    <citation type="journal article" date="2014" name="ISME J.">
        <title>Microbial stratification in low pH oxic and suboxic macroscopic growths along an acid mine drainage.</title>
        <authorList>
            <person name="Mendez-Garcia C."/>
            <person name="Mesa V."/>
            <person name="Sprenger R.R."/>
            <person name="Richter M."/>
            <person name="Diez M.S."/>
            <person name="Solano J."/>
            <person name="Bargiela R."/>
            <person name="Golyshina O.V."/>
            <person name="Manteca A."/>
            <person name="Ramos J.L."/>
            <person name="Gallego J.R."/>
            <person name="Llorente I."/>
            <person name="Martins Dos Santos V.A."/>
            <person name="Jensen O.N."/>
            <person name="Pelaez A.I."/>
            <person name="Sanchez J."/>
            <person name="Ferrer M."/>
        </authorList>
    </citation>
    <scope>NUCLEOTIDE SEQUENCE</scope>
</reference>
<dbReference type="EMBL" id="AUZX01015248">
    <property type="protein sequence ID" value="EQD29547.1"/>
    <property type="molecule type" value="Genomic_DNA"/>
</dbReference>
<name>T0YCR6_9ZZZZ</name>
<dbReference type="PANTHER" id="PTHR40980:SF4">
    <property type="entry name" value="TONB-DEPENDENT RECEPTOR-LIKE BETA-BARREL DOMAIN-CONTAINING PROTEIN"/>
    <property type="match status" value="1"/>
</dbReference>
<protein>
    <submittedName>
        <fullName evidence="1">TonB-dependent outer membrane receptor</fullName>
    </submittedName>
</protein>
<gene>
    <name evidence="1" type="ORF">B1A_20656</name>
</gene>
<dbReference type="AlphaFoldDB" id="T0YCR6"/>
<reference evidence="1" key="1">
    <citation type="submission" date="2013-08" db="EMBL/GenBank/DDBJ databases">
        <authorList>
            <person name="Mendez C."/>
            <person name="Richter M."/>
            <person name="Ferrer M."/>
            <person name="Sanchez J."/>
        </authorList>
    </citation>
    <scope>NUCLEOTIDE SEQUENCE</scope>
</reference>
<comment type="caution">
    <text evidence="1">The sequence shown here is derived from an EMBL/GenBank/DDBJ whole genome shotgun (WGS) entry which is preliminary data.</text>
</comment>
<accession>T0YCR6</accession>
<dbReference type="PANTHER" id="PTHR40980">
    <property type="entry name" value="PLUG DOMAIN-CONTAINING PROTEIN"/>
    <property type="match status" value="1"/>
</dbReference>
<feature type="non-terminal residue" evidence="1">
    <location>
        <position position="95"/>
    </location>
</feature>
<dbReference type="SUPFAM" id="SSF56935">
    <property type="entry name" value="Porins"/>
    <property type="match status" value="1"/>
</dbReference>
<organism evidence="1">
    <name type="scientific">mine drainage metagenome</name>
    <dbReference type="NCBI Taxonomy" id="410659"/>
    <lineage>
        <taxon>unclassified sequences</taxon>
        <taxon>metagenomes</taxon>
        <taxon>ecological metagenomes</taxon>
    </lineage>
</organism>
<evidence type="ECO:0000313" key="1">
    <source>
        <dbReference type="EMBL" id="EQD29547.1"/>
    </source>
</evidence>
<keyword evidence="1" id="KW-0675">Receptor</keyword>
<sequence length="95" mass="9918">MSKHLKCGAVSAVVLGSAFATVAFAKSVPPKAPQKISAVVISGVRKSLRTAQSLKEHSIMVEDAIVSQDIGKFPDNSTAGALQRVTGVQIKRDAD</sequence>